<proteinExistence type="predicted"/>
<protein>
    <submittedName>
        <fullName evidence="2">Uncharacterized protein</fullName>
    </submittedName>
</protein>
<gene>
    <name evidence="2" type="ORF">EEDITHA_LOCUS3728</name>
</gene>
<dbReference type="EMBL" id="CAKOGL010000006">
    <property type="protein sequence ID" value="CAH2087473.1"/>
    <property type="molecule type" value="Genomic_DNA"/>
</dbReference>
<name>A0AAU9TLA3_EUPED</name>
<reference evidence="2" key="1">
    <citation type="submission" date="2022-03" db="EMBL/GenBank/DDBJ databases">
        <authorList>
            <person name="Tunstrom K."/>
        </authorList>
    </citation>
    <scope>NUCLEOTIDE SEQUENCE</scope>
</reference>
<evidence type="ECO:0000256" key="1">
    <source>
        <dbReference type="SAM" id="SignalP"/>
    </source>
</evidence>
<evidence type="ECO:0000313" key="3">
    <source>
        <dbReference type="Proteomes" id="UP001153954"/>
    </source>
</evidence>
<dbReference type="AlphaFoldDB" id="A0AAU9TLA3"/>
<evidence type="ECO:0000313" key="2">
    <source>
        <dbReference type="EMBL" id="CAH2087473.1"/>
    </source>
</evidence>
<accession>A0AAU9TLA3</accession>
<dbReference type="Proteomes" id="UP001153954">
    <property type="component" value="Unassembled WGS sequence"/>
</dbReference>
<feature type="chain" id="PRO_5043762423" evidence="1">
    <location>
        <begin position="22"/>
        <end position="251"/>
    </location>
</feature>
<feature type="signal peptide" evidence="1">
    <location>
        <begin position="1"/>
        <end position="21"/>
    </location>
</feature>
<keyword evidence="3" id="KW-1185">Reference proteome</keyword>
<organism evidence="2 3">
    <name type="scientific">Euphydryas editha</name>
    <name type="common">Edith's checkerspot</name>
    <dbReference type="NCBI Taxonomy" id="104508"/>
    <lineage>
        <taxon>Eukaryota</taxon>
        <taxon>Metazoa</taxon>
        <taxon>Ecdysozoa</taxon>
        <taxon>Arthropoda</taxon>
        <taxon>Hexapoda</taxon>
        <taxon>Insecta</taxon>
        <taxon>Pterygota</taxon>
        <taxon>Neoptera</taxon>
        <taxon>Endopterygota</taxon>
        <taxon>Lepidoptera</taxon>
        <taxon>Glossata</taxon>
        <taxon>Ditrysia</taxon>
        <taxon>Papilionoidea</taxon>
        <taxon>Nymphalidae</taxon>
        <taxon>Nymphalinae</taxon>
        <taxon>Euphydryas</taxon>
    </lineage>
</organism>
<sequence length="251" mass="28742">MELMSSLLLYALATLVPQALGKNNIMSIHNTGGNVSTIVKNTSLLNKDQVINMRTTSSSKVSNLQSVFMDVNCKSCIGCMERAIKSHKSCNQMKIEAKKFHDELINSERNIRYKRKTNDSVLGKFDKKTKKNKSKNNRFVTITKYNEKERVYALKVIESNTQVLSDPRNKNKTNTCQIYSVKKSFPCESPEADLILKESKRKINKKNKKEHKRDKNVSAVKTTVIAPVFRKRQIDESQAPEQIMPSVEEFY</sequence>
<comment type="caution">
    <text evidence="2">The sequence shown here is derived from an EMBL/GenBank/DDBJ whole genome shotgun (WGS) entry which is preliminary data.</text>
</comment>
<keyword evidence="1" id="KW-0732">Signal</keyword>